<sequence length="100" mass="10964">MFRNLFKVFRPVGNYLIRGSGGGSNAASVGGAGSAFQQNSVSKEQQLSAALRRSMPGITYISVEDISGGCGAMFEVSKYEKPIKYMQNGLLQFRYTWPQK</sequence>
<evidence type="ECO:0000313" key="1">
    <source>
        <dbReference type="EMBL" id="KAG6459637.1"/>
    </source>
</evidence>
<gene>
    <name evidence="1" type="ORF">O3G_MSEX011509</name>
</gene>
<proteinExistence type="predicted"/>
<reference evidence="1" key="1">
    <citation type="journal article" date="2016" name="Insect Biochem. Mol. Biol.">
        <title>Multifaceted biological insights from a draft genome sequence of the tobacco hornworm moth, Manduca sexta.</title>
        <authorList>
            <person name="Kanost M.R."/>
            <person name="Arrese E.L."/>
            <person name="Cao X."/>
            <person name="Chen Y.R."/>
            <person name="Chellapilla S."/>
            <person name="Goldsmith M.R."/>
            <person name="Grosse-Wilde E."/>
            <person name="Heckel D.G."/>
            <person name="Herndon N."/>
            <person name="Jiang H."/>
            <person name="Papanicolaou A."/>
            <person name="Qu J."/>
            <person name="Soulages J.L."/>
            <person name="Vogel H."/>
            <person name="Walters J."/>
            <person name="Waterhouse R.M."/>
            <person name="Ahn S.J."/>
            <person name="Almeida F.C."/>
            <person name="An C."/>
            <person name="Aqrawi P."/>
            <person name="Bretschneider A."/>
            <person name="Bryant W.B."/>
            <person name="Bucks S."/>
            <person name="Chao H."/>
            <person name="Chevignon G."/>
            <person name="Christen J.M."/>
            <person name="Clarke D.F."/>
            <person name="Dittmer N.T."/>
            <person name="Ferguson L.C.F."/>
            <person name="Garavelou S."/>
            <person name="Gordon K.H.J."/>
            <person name="Gunaratna R.T."/>
            <person name="Han Y."/>
            <person name="Hauser F."/>
            <person name="He Y."/>
            <person name="Heidel-Fischer H."/>
            <person name="Hirsh A."/>
            <person name="Hu Y."/>
            <person name="Jiang H."/>
            <person name="Kalra D."/>
            <person name="Klinner C."/>
            <person name="Konig C."/>
            <person name="Kovar C."/>
            <person name="Kroll A.R."/>
            <person name="Kuwar S.S."/>
            <person name="Lee S.L."/>
            <person name="Lehman R."/>
            <person name="Li K."/>
            <person name="Li Z."/>
            <person name="Liang H."/>
            <person name="Lovelace S."/>
            <person name="Lu Z."/>
            <person name="Mansfield J.H."/>
            <person name="McCulloch K.J."/>
            <person name="Mathew T."/>
            <person name="Morton B."/>
            <person name="Muzny D.M."/>
            <person name="Neunemann D."/>
            <person name="Ongeri F."/>
            <person name="Pauchet Y."/>
            <person name="Pu L.L."/>
            <person name="Pyrousis I."/>
            <person name="Rao X.J."/>
            <person name="Redding A."/>
            <person name="Roesel C."/>
            <person name="Sanchez-Gracia A."/>
            <person name="Schaack S."/>
            <person name="Shukla A."/>
            <person name="Tetreau G."/>
            <person name="Wang Y."/>
            <person name="Xiong G.H."/>
            <person name="Traut W."/>
            <person name="Walsh T.K."/>
            <person name="Worley K.C."/>
            <person name="Wu D."/>
            <person name="Wu W."/>
            <person name="Wu Y.Q."/>
            <person name="Zhang X."/>
            <person name="Zou Z."/>
            <person name="Zucker H."/>
            <person name="Briscoe A.D."/>
            <person name="Burmester T."/>
            <person name="Clem R.J."/>
            <person name="Feyereisen R."/>
            <person name="Grimmelikhuijzen C.J.P."/>
            <person name="Hamodrakas S.J."/>
            <person name="Hansson B.S."/>
            <person name="Huguet E."/>
            <person name="Jermiin L.S."/>
            <person name="Lan Q."/>
            <person name="Lehman H.K."/>
            <person name="Lorenzen M."/>
            <person name="Merzendorfer H."/>
            <person name="Michalopoulos I."/>
            <person name="Morton D.B."/>
            <person name="Muthukrishnan S."/>
            <person name="Oakeshott J.G."/>
            <person name="Palmer W."/>
            <person name="Park Y."/>
            <person name="Passarelli A.L."/>
            <person name="Rozas J."/>
            <person name="Schwartz L.M."/>
            <person name="Smith W."/>
            <person name="Southgate A."/>
            <person name="Vilcinskas A."/>
            <person name="Vogt R."/>
            <person name="Wang P."/>
            <person name="Werren J."/>
            <person name="Yu X.Q."/>
            <person name="Zhou J.J."/>
            <person name="Brown S.J."/>
            <person name="Scherer S.E."/>
            <person name="Richards S."/>
            <person name="Blissard G.W."/>
        </authorList>
    </citation>
    <scope>NUCLEOTIDE SEQUENCE</scope>
</reference>
<keyword evidence="2" id="KW-1185">Reference proteome</keyword>
<dbReference type="EMBL" id="JH668630">
    <property type="protein sequence ID" value="KAG6459637.1"/>
    <property type="molecule type" value="Genomic_DNA"/>
</dbReference>
<evidence type="ECO:0000313" key="2">
    <source>
        <dbReference type="Proteomes" id="UP000791440"/>
    </source>
</evidence>
<dbReference type="Proteomes" id="UP000791440">
    <property type="component" value="Unassembled WGS sequence"/>
</dbReference>
<organism evidence="1 2">
    <name type="scientific">Manduca sexta</name>
    <name type="common">Tobacco hawkmoth</name>
    <name type="synonym">Tobacco hornworm</name>
    <dbReference type="NCBI Taxonomy" id="7130"/>
    <lineage>
        <taxon>Eukaryota</taxon>
        <taxon>Metazoa</taxon>
        <taxon>Ecdysozoa</taxon>
        <taxon>Arthropoda</taxon>
        <taxon>Hexapoda</taxon>
        <taxon>Insecta</taxon>
        <taxon>Pterygota</taxon>
        <taxon>Neoptera</taxon>
        <taxon>Endopterygota</taxon>
        <taxon>Lepidoptera</taxon>
        <taxon>Glossata</taxon>
        <taxon>Ditrysia</taxon>
        <taxon>Bombycoidea</taxon>
        <taxon>Sphingidae</taxon>
        <taxon>Sphinginae</taxon>
        <taxon>Sphingini</taxon>
        <taxon>Manduca</taxon>
    </lineage>
</organism>
<accession>A0A922CV78</accession>
<comment type="caution">
    <text evidence="1">The sequence shown here is derived from an EMBL/GenBank/DDBJ whole genome shotgun (WGS) entry which is preliminary data.</text>
</comment>
<reference evidence="1" key="2">
    <citation type="submission" date="2020-12" db="EMBL/GenBank/DDBJ databases">
        <authorList>
            <person name="Kanost M."/>
        </authorList>
    </citation>
    <scope>NUCLEOTIDE SEQUENCE</scope>
</reference>
<dbReference type="AlphaFoldDB" id="A0A922CV78"/>
<name>A0A922CV78_MANSE</name>
<protein>
    <submittedName>
        <fullName evidence="1">Uncharacterized protein</fullName>
    </submittedName>
</protein>